<reference evidence="4 5" key="1">
    <citation type="submission" date="2018-08" db="EMBL/GenBank/DDBJ databases">
        <title>Genomic Encyclopedia of Type Strains, Phase IV (KMG-IV): sequencing the most valuable type-strain genomes for metagenomic binning, comparative biology and taxonomic classification.</title>
        <authorList>
            <person name="Goeker M."/>
        </authorList>
    </citation>
    <scope>NUCLEOTIDE SEQUENCE [LARGE SCALE GENOMIC DNA]</scope>
    <source>
        <strain evidence="4 5">DSM 25527</strain>
    </source>
</reference>
<keyword evidence="2" id="KW-1133">Transmembrane helix</keyword>
<evidence type="ECO:0000313" key="4">
    <source>
        <dbReference type="EMBL" id="RIA37629.1"/>
    </source>
</evidence>
<feature type="domain" description="TadE-like" evidence="3">
    <location>
        <begin position="102"/>
        <end position="144"/>
    </location>
</feature>
<dbReference type="Pfam" id="PF07811">
    <property type="entry name" value="TadE"/>
    <property type="match status" value="1"/>
</dbReference>
<dbReference type="OrthoDB" id="7356451at2"/>
<evidence type="ECO:0000259" key="3">
    <source>
        <dbReference type="Pfam" id="PF07811"/>
    </source>
</evidence>
<evidence type="ECO:0000256" key="1">
    <source>
        <dbReference type="SAM" id="MobiDB-lite"/>
    </source>
</evidence>
<sequence length="227" mass="24225">MHHHKRSPAFEPLTWRPHPLPVRPRTGSGAVETPLFLRRRSTLANRDRSRPVRAEPVEAPFFFDPARKAERPFDKLRACPGHDPGANGSCSTPVVLKTDSRGAVIVEMALVLPLLVTLLLGLVCYGQYFLIAHSVQQIANDAARATIGGLTSDERSRLAVDAADAAAAINPEIDVEAMQVAVHEQGATIAVSVTVDAGARLIRFPLVPMPSSQIARTAAVLAPGAGA</sequence>
<keyword evidence="2" id="KW-0812">Transmembrane</keyword>
<dbReference type="AlphaFoldDB" id="A0A397NPN6"/>
<keyword evidence="5" id="KW-1185">Reference proteome</keyword>
<evidence type="ECO:0000313" key="5">
    <source>
        <dbReference type="Proteomes" id="UP000266568"/>
    </source>
</evidence>
<dbReference type="InterPro" id="IPR012495">
    <property type="entry name" value="TadE-like_dom"/>
</dbReference>
<protein>
    <submittedName>
        <fullName evidence="4">TadE-like protein</fullName>
    </submittedName>
</protein>
<proteinExistence type="predicted"/>
<keyword evidence="2" id="KW-0472">Membrane</keyword>
<name>A0A397NPN6_9SPHN</name>
<dbReference type="Proteomes" id="UP000266568">
    <property type="component" value="Unassembled WGS sequence"/>
</dbReference>
<gene>
    <name evidence="4" type="ORF">DFR49_3516</name>
</gene>
<dbReference type="EMBL" id="QXDC01000004">
    <property type="protein sequence ID" value="RIA37629.1"/>
    <property type="molecule type" value="Genomic_DNA"/>
</dbReference>
<comment type="caution">
    <text evidence="4">The sequence shown here is derived from an EMBL/GenBank/DDBJ whole genome shotgun (WGS) entry which is preliminary data.</text>
</comment>
<evidence type="ECO:0000256" key="2">
    <source>
        <dbReference type="SAM" id="Phobius"/>
    </source>
</evidence>
<feature type="region of interest" description="Disordered" evidence="1">
    <location>
        <begin position="1"/>
        <end position="29"/>
    </location>
</feature>
<feature type="transmembrane region" description="Helical" evidence="2">
    <location>
        <begin position="110"/>
        <end position="130"/>
    </location>
</feature>
<organism evidence="4 5">
    <name type="scientific">Hephaestia caeni</name>
    <dbReference type="NCBI Taxonomy" id="645617"/>
    <lineage>
        <taxon>Bacteria</taxon>
        <taxon>Pseudomonadati</taxon>
        <taxon>Pseudomonadota</taxon>
        <taxon>Alphaproteobacteria</taxon>
        <taxon>Sphingomonadales</taxon>
        <taxon>Sphingomonadaceae</taxon>
        <taxon>Hephaestia</taxon>
    </lineage>
</organism>
<accession>A0A397NPN6</accession>